<dbReference type="SMART" id="SM00448">
    <property type="entry name" value="REC"/>
    <property type="match status" value="1"/>
</dbReference>
<dbReference type="CDD" id="cd17536">
    <property type="entry name" value="REC_YesN-like"/>
    <property type="match status" value="1"/>
</dbReference>
<dbReference type="SUPFAM" id="SSF52172">
    <property type="entry name" value="CheY-like"/>
    <property type="match status" value="1"/>
</dbReference>
<evidence type="ECO:0000259" key="4">
    <source>
        <dbReference type="PROSITE" id="PS50110"/>
    </source>
</evidence>
<dbReference type="InterPro" id="IPR050595">
    <property type="entry name" value="Bact_response_regulator"/>
</dbReference>
<accession>T2JKJ6</accession>
<dbReference type="Proteomes" id="UP000018130">
    <property type="component" value="Unassembled WGS sequence"/>
</dbReference>
<dbReference type="AlphaFoldDB" id="T2JKJ6"/>
<dbReference type="Gene3D" id="3.40.50.2300">
    <property type="match status" value="1"/>
</dbReference>
<dbReference type="Gene3D" id="1.10.287.470">
    <property type="entry name" value="Helix hairpin bin"/>
    <property type="match status" value="1"/>
</dbReference>
<comment type="caution">
    <text evidence="5">The sequence shown here is derived from an EMBL/GenBank/DDBJ whole genome shotgun (WGS) entry which is preliminary data.</text>
</comment>
<dbReference type="RefSeq" id="WP_053081583.1">
    <property type="nucleotide sequence ID" value="NZ_CAQN01000092.1"/>
</dbReference>
<dbReference type="InterPro" id="IPR001789">
    <property type="entry name" value="Sig_transdc_resp-reg_receiver"/>
</dbReference>
<evidence type="ECO:0000313" key="6">
    <source>
        <dbReference type="Proteomes" id="UP000018130"/>
    </source>
</evidence>
<organism evidence="5 6">
    <name type="scientific">Crocosphaera watsonii WH 0402</name>
    <dbReference type="NCBI Taxonomy" id="1284629"/>
    <lineage>
        <taxon>Bacteria</taxon>
        <taxon>Bacillati</taxon>
        <taxon>Cyanobacteriota</taxon>
        <taxon>Cyanophyceae</taxon>
        <taxon>Oscillatoriophycideae</taxon>
        <taxon>Chroococcales</taxon>
        <taxon>Aphanothecaceae</taxon>
        <taxon>Crocosphaera</taxon>
    </lineage>
</organism>
<protein>
    <submittedName>
        <fullName evidence="5">Two-component response regulator</fullName>
    </submittedName>
</protein>
<feature type="coiled-coil region" evidence="3">
    <location>
        <begin position="164"/>
        <end position="261"/>
    </location>
</feature>
<evidence type="ECO:0000313" key="5">
    <source>
        <dbReference type="EMBL" id="CCQ65012.1"/>
    </source>
</evidence>
<reference evidence="5 6" key="2">
    <citation type="submission" date="2013-09" db="EMBL/GenBank/DDBJ databases">
        <title>Whole genome comparison of six Crocosphaera watsonii strains with differing phenotypes.</title>
        <authorList>
            <person name="Bench S.R."/>
            <person name="Heller P."/>
            <person name="Frank I."/>
            <person name="Arciniega M."/>
            <person name="Shilova I.N."/>
            <person name="Zehr J.P."/>
        </authorList>
    </citation>
    <scope>NUCLEOTIDE SEQUENCE [LARGE SCALE GENOMIC DNA]</scope>
    <source>
        <strain evidence="5 6">WH 0402</strain>
    </source>
</reference>
<evidence type="ECO:0000256" key="3">
    <source>
        <dbReference type="SAM" id="Coils"/>
    </source>
</evidence>
<dbReference type="GO" id="GO:0000160">
    <property type="term" value="P:phosphorelay signal transduction system"/>
    <property type="evidence" value="ECO:0007669"/>
    <property type="project" value="InterPro"/>
</dbReference>
<keyword evidence="1 2" id="KW-0597">Phosphoprotein</keyword>
<dbReference type="EMBL" id="CAQN01000092">
    <property type="protein sequence ID" value="CCQ65012.1"/>
    <property type="molecule type" value="Genomic_DNA"/>
</dbReference>
<reference evidence="5 6" key="1">
    <citation type="submission" date="2013-01" db="EMBL/GenBank/DDBJ databases">
        <authorList>
            <person name="Bench S."/>
        </authorList>
    </citation>
    <scope>NUCLEOTIDE SEQUENCE [LARGE SCALE GENOMIC DNA]</scope>
    <source>
        <strain evidence="5 6">WH 0402</strain>
    </source>
</reference>
<keyword evidence="3" id="KW-0175">Coiled coil</keyword>
<dbReference type="PROSITE" id="PS50110">
    <property type="entry name" value="RESPONSE_REGULATORY"/>
    <property type="match status" value="1"/>
</dbReference>
<evidence type="ECO:0000256" key="1">
    <source>
        <dbReference type="ARBA" id="ARBA00022553"/>
    </source>
</evidence>
<feature type="modified residue" description="4-aspartylphosphate" evidence="2">
    <location>
        <position position="58"/>
    </location>
</feature>
<sequence>MPSKILVVDDEIVYWTRLIEQIFEEKIENNEYEFSYAKDGIEGLAKVNEIHPDIVLTDIKMPNLDGLAFLHQLNKSEQNVKSIIISAYGTIDHISQAMYERAYDFLVKPIDRQKLESSIRRILLVESELNSLKLGEEVSEEGLCLVQKKFSLDAQQLADIKTKLKQTEGKTENLLTLLEDLELDSLKLLTPKGQLTWQKAQYEAQLAQKDAQLAQAQATLDSAIAETQRCQDLVQEQAGIISRHEKAIQQQSEQIKQLLELSQANKKKPKSKSNFFNNVEKATATKTEVNSNTPQYANIS</sequence>
<dbReference type="PANTHER" id="PTHR44591:SF3">
    <property type="entry name" value="RESPONSE REGULATORY DOMAIN-CONTAINING PROTEIN"/>
    <property type="match status" value="1"/>
</dbReference>
<gene>
    <name evidence="5" type="ORF">CWATWH0402_1472</name>
</gene>
<dbReference type="PANTHER" id="PTHR44591">
    <property type="entry name" value="STRESS RESPONSE REGULATOR PROTEIN 1"/>
    <property type="match status" value="1"/>
</dbReference>
<dbReference type="InterPro" id="IPR011006">
    <property type="entry name" value="CheY-like_superfamily"/>
</dbReference>
<name>T2JKJ6_CROWT</name>
<feature type="domain" description="Response regulatory" evidence="4">
    <location>
        <begin position="4"/>
        <end position="123"/>
    </location>
</feature>
<evidence type="ECO:0000256" key="2">
    <source>
        <dbReference type="PROSITE-ProRule" id="PRU00169"/>
    </source>
</evidence>
<proteinExistence type="predicted"/>
<dbReference type="Pfam" id="PF00072">
    <property type="entry name" value="Response_reg"/>
    <property type="match status" value="1"/>
</dbReference>